<name>A0A9Q3F3B0_9BASI</name>
<dbReference type="PANTHER" id="PTHR42663">
    <property type="entry name" value="HYDROLASE C777.06C-RELATED-RELATED"/>
    <property type="match status" value="1"/>
</dbReference>
<dbReference type="PANTHER" id="PTHR42663:SF6">
    <property type="entry name" value="HYDROLASE C777.06C-RELATED"/>
    <property type="match status" value="1"/>
</dbReference>
<evidence type="ECO:0000313" key="3">
    <source>
        <dbReference type="Proteomes" id="UP000765509"/>
    </source>
</evidence>
<organism evidence="2 3">
    <name type="scientific">Austropuccinia psidii MF-1</name>
    <dbReference type="NCBI Taxonomy" id="1389203"/>
    <lineage>
        <taxon>Eukaryota</taxon>
        <taxon>Fungi</taxon>
        <taxon>Dikarya</taxon>
        <taxon>Basidiomycota</taxon>
        <taxon>Pucciniomycotina</taxon>
        <taxon>Pucciniomycetes</taxon>
        <taxon>Pucciniales</taxon>
        <taxon>Sphaerophragmiaceae</taxon>
        <taxon>Austropuccinia</taxon>
    </lineage>
</organism>
<gene>
    <name evidence="2" type="ORF">O181_072608</name>
</gene>
<dbReference type="Pfam" id="PF12706">
    <property type="entry name" value="Lactamase_B_2"/>
    <property type="match status" value="1"/>
</dbReference>
<dbReference type="OrthoDB" id="341300at2759"/>
<dbReference type="InterPro" id="IPR001279">
    <property type="entry name" value="Metallo-B-lactamas"/>
</dbReference>
<evidence type="ECO:0000259" key="1">
    <source>
        <dbReference type="Pfam" id="PF12706"/>
    </source>
</evidence>
<dbReference type="AlphaFoldDB" id="A0A9Q3F3B0"/>
<protein>
    <recommendedName>
        <fullName evidence="1">Metallo-beta-lactamase domain-containing protein</fullName>
    </recommendedName>
</protein>
<evidence type="ECO:0000313" key="2">
    <source>
        <dbReference type="EMBL" id="MBW0532893.1"/>
    </source>
</evidence>
<keyword evidence="3" id="KW-1185">Reference proteome</keyword>
<dbReference type="Gene3D" id="3.60.15.10">
    <property type="entry name" value="Ribonuclease Z/Hydroxyacylglutathione hydrolase-like"/>
    <property type="match status" value="1"/>
</dbReference>
<accession>A0A9Q3F3B0</accession>
<comment type="caution">
    <text evidence="2">The sequence shown here is derived from an EMBL/GenBank/DDBJ whole genome shotgun (WGS) entry which is preliminary data.</text>
</comment>
<dbReference type="EMBL" id="AVOT02038102">
    <property type="protein sequence ID" value="MBW0532893.1"/>
    <property type="molecule type" value="Genomic_DNA"/>
</dbReference>
<dbReference type="CDD" id="cd16279">
    <property type="entry name" value="metallo-hydrolase-like_MBL-fold"/>
    <property type="match status" value="1"/>
</dbReference>
<dbReference type="SUPFAM" id="SSF56281">
    <property type="entry name" value="Metallo-hydrolase/oxidoreductase"/>
    <property type="match status" value="1"/>
</dbReference>
<reference evidence="2" key="1">
    <citation type="submission" date="2021-03" db="EMBL/GenBank/DDBJ databases">
        <title>Draft genome sequence of rust myrtle Austropuccinia psidii MF-1, a brazilian biotype.</title>
        <authorList>
            <person name="Quecine M.C."/>
            <person name="Pachon D.M.R."/>
            <person name="Bonatelli M.L."/>
            <person name="Correr F.H."/>
            <person name="Franceschini L.M."/>
            <person name="Leite T.F."/>
            <person name="Margarido G.R.A."/>
            <person name="Almeida C.A."/>
            <person name="Ferrarezi J.A."/>
            <person name="Labate C.A."/>
        </authorList>
    </citation>
    <scope>NUCLEOTIDE SEQUENCE</scope>
    <source>
        <strain evidence="2">MF-1</strain>
    </source>
</reference>
<proteinExistence type="predicted"/>
<dbReference type="Proteomes" id="UP000765509">
    <property type="component" value="Unassembled WGS sequence"/>
</dbReference>
<feature type="domain" description="Metallo-beta-lactamase" evidence="1">
    <location>
        <begin position="68"/>
        <end position="270"/>
    </location>
</feature>
<dbReference type="InterPro" id="IPR036866">
    <property type="entry name" value="RibonucZ/Hydroxyglut_hydro"/>
</dbReference>
<sequence length="363" mass="40763">MNSQKVRLELLLLGTGTSSQVPSITCLTDPSGNGCDCCKSTDKKNQRRNTSALLRINHLIAHNLTTNHILIDVGKSFYEASKDLFPKNRIRKLDAVILTHPHADAINGLDDLRAWTLGRAIQNSIPIYCNQYTYSEISKSFRYLVNSDAKTGGGDVPEFEWRIIENSLAFEICGIQITPLPVHHGKFFGTATPTPYICLSYLFNQSICYMADVSEIPHSTWTLIRKILNPSTPLPILIVDTLRIGPHNSHFGIAQAVETAHTFPALKTYLLGFSHRVTHDCWVHCCKAISQGKVSDLVPRPASSPLAPQGIKEDFEWFTQTALREIEQFSHSFRQKSIWLRPAFDGLWVKTDGHSAWDDAYED</sequence>